<evidence type="ECO:0000313" key="9">
    <source>
        <dbReference type="EMBL" id="WQQ26873.1"/>
    </source>
</evidence>
<comment type="similarity">
    <text evidence="6">Belongs to the ABC-4 integral membrane protein family.</text>
</comment>
<proteinExistence type="inferred from homology"/>
<feature type="transmembrane region" description="Helical" evidence="7">
    <location>
        <begin position="99"/>
        <end position="118"/>
    </location>
</feature>
<keyword evidence="4 7" id="KW-1133">Transmembrane helix</keyword>
<evidence type="ECO:0000256" key="6">
    <source>
        <dbReference type="ARBA" id="ARBA00038076"/>
    </source>
</evidence>
<keyword evidence="2" id="KW-1003">Cell membrane</keyword>
<evidence type="ECO:0000256" key="7">
    <source>
        <dbReference type="SAM" id="Phobius"/>
    </source>
</evidence>
<gene>
    <name evidence="9" type="ORF">SHK19_01265</name>
</gene>
<dbReference type="RefSeq" id="WP_322937627.1">
    <property type="nucleotide sequence ID" value="NZ_CP141059.1"/>
</dbReference>
<evidence type="ECO:0000256" key="1">
    <source>
        <dbReference type="ARBA" id="ARBA00004651"/>
    </source>
</evidence>
<keyword evidence="3 7" id="KW-0812">Transmembrane</keyword>
<sequence>MTGGVVGLLAIAVVIALVGIANTLGLSVLERGREHALLRALGLTRRQLRTMLGAEAVLLSAVATLLGTGLGVVFAWAGVRALVEPAIEGAGVVLPWEQLAVVLLVSGIAALLAAVLPARRAARVAPAAGLALE</sequence>
<evidence type="ECO:0000313" key="10">
    <source>
        <dbReference type="Proteomes" id="UP001327225"/>
    </source>
</evidence>
<feature type="domain" description="ABC3 transporter permease C-terminal" evidence="8">
    <location>
        <begin position="8"/>
        <end position="125"/>
    </location>
</feature>
<feature type="transmembrane region" description="Helical" evidence="7">
    <location>
        <begin position="50"/>
        <end position="79"/>
    </location>
</feature>
<evidence type="ECO:0000259" key="8">
    <source>
        <dbReference type="Pfam" id="PF02687"/>
    </source>
</evidence>
<dbReference type="InterPro" id="IPR003838">
    <property type="entry name" value="ABC3_permease_C"/>
</dbReference>
<evidence type="ECO:0000256" key="5">
    <source>
        <dbReference type="ARBA" id="ARBA00023136"/>
    </source>
</evidence>
<dbReference type="Pfam" id="PF02687">
    <property type="entry name" value="FtsX"/>
    <property type="match status" value="1"/>
</dbReference>
<dbReference type="PANTHER" id="PTHR30572:SF4">
    <property type="entry name" value="ABC TRANSPORTER PERMEASE YTRF"/>
    <property type="match status" value="1"/>
</dbReference>
<dbReference type="Proteomes" id="UP001327225">
    <property type="component" value="Chromosome"/>
</dbReference>
<dbReference type="PANTHER" id="PTHR30572">
    <property type="entry name" value="MEMBRANE COMPONENT OF TRANSPORTER-RELATED"/>
    <property type="match status" value="1"/>
</dbReference>
<keyword evidence="10" id="KW-1185">Reference proteome</keyword>
<organism evidence="9 10">
    <name type="scientific">Nocardioides bizhenqiangii</name>
    <dbReference type="NCBI Taxonomy" id="3095076"/>
    <lineage>
        <taxon>Bacteria</taxon>
        <taxon>Bacillati</taxon>
        <taxon>Actinomycetota</taxon>
        <taxon>Actinomycetes</taxon>
        <taxon>Propionibacteriales</taxon>
        <taxon>Nocardioidaceae</taxon>
        <taxon>Nocardioides</taxon>
    </lineage>
</organism>
<evidence type="ECO:0000256" key="4">
    <source>
        <dbReference type="ARBA" id="ARBA00022989"/>
    </source>
</evidence>
<evidence type="ECO:0000256" key="3">
    <source>
        <dbReference type="ARBA" id="ARBA00022692"/>
    </source>
</evidence>
<feature type="transmembrane region" description="Helical" evidence="7">
    <location>
        <begin position="6"/>
        <end position="29"/>
    </location>
</feature>
<name>A0ABZ0ZTP0_9ACTN</name>
<dbReference type="EMBL" id="CP141059">
    <property type="protein sequence ID" value="WQQ26873.1"/>
    <property type="molecule type" value="Genomic_DNA"/>
</dbReference>
<keyword evidence="5 7" id="KW-0472">Membrane</keyword>
<evidence type="ECO:0000256" key="2">
    <source>
        <dbReference type="ARBA" id="ARBA00022475"/>
    </source>
</evidence>
<protein>
    <submittedName>
        <fullName evidence="9">FtsX-like permease family protein</fullName>
    </submittedName>
</protein>
<accession>A0ABZ0ZTP0</accession>
<dbReference type="InterPro" id="IPR050250">
    <property type="entry name" value="Macrolide_Exporter_MacB"/>
</dbReference>
<comment type="subcellular location">
    <subcellularLocation>
        <location evidence="1">Cell membrane</location>
        <topology evidence="1">Multi-pass membrane protein</topology>
    </subcellularLocation>
</comment>
<reference evidence="10" key="1">
    <citation type="submission" date="2023-12" db="EMBL/GenBank/DDBJ databases">
        <title>Novel species in genus Nocardioides.</title>
        <authorList>
            <person name="Zhou H."/>
        </authorList>
    </citation>
    <scope>NUCLEOTIDE SEQUENCE [LARGE SCALE GENOMIC DNA]</scope>
    <source>
        <strain evidence="10">HM61</strain>
    </source>
</reference>